<dbReference type="HOGENOM" id="CLU_1468759_0_0_1"/>
<dbReference type="EMBL" id="KN832055">
    <property type="protein sequence ID" value="KIN96023.1"/>
    <property type="molecule type" value="Genomic_DNA"/>
</dbReference>
<gene>
    <name evidence="2" type="ORF">M404DRAFT_292700</name>
</gene>
<organism evidence="2 3">
    <name type="scientific">Pisolithus tinctorius Marx 270</name>
    <dbReference type="NCBI Taxonomy" id="870435"/>
    <lineage>
        <taxon>Eukaryota</taxon>
        <taxon>Fungi</taxon>
        <taxon>Dikarya</taxon>
        <taxon>Basidiomycota</taxon>
        <taxon>Agaricomycotina</taxon>
        <taxon>Agaricomycetes</taxon>
        <taxon>Agaricomycetidae</taxon>
        <taxon>Boletales</taxon>
        <taxon>Sclerodermatineae</taxon>
        <taxon>Pisolithaceae</taxon>
        <taxon>Pisolithus</taxon>
    </lineage>
</organism>
<keyword evidence="3" id="KW-1185">Reference proteome</keyword>
<evidence type="ECO:0000313" key="3">
    <source>
        <dbReference type="Proteomes" id="UP000054217"/>
    </source>
</evidence>
<name>A0A0C3NL38_PISTI</name>
<reference evidence="2 3" key="1">
    <citation type="submission" date="2014-04" db="EMBL/GenBank/DDBJ databases">
        <authorList>
            <consortium name="DOE Joint Genome Institute"/>
            <person name="Kuo A."/>
            <person name="Kohler A."/>
            <person name="Costa M.D."/>
            <person name="Nagy L.G."/>
            <person name="Floudas D."/>
            <person name="Copeland A."/>
            <person name="Barry K.W."/>
            <person name="Cichocki N."/>
            <person name="Veneault-Fourrey C."/>
            <person name="LaButti K."/>
            <person name="Lindquist E.A."/>
            <person name="Lipzen A."/>
            <person name="Lundell T."/>
            <person name="Morin E."/>
            <person name="Murat C."/>
            <person name="Sun H."/>
            <person name="Tunlid A."/>
            <person name="Henrissat B."/>
            <person name="Grigoriev I.V."/>
            <person name="Hibbett D.S."/>
            <person name="Martin F."/>
            <person name="Nordberg H.P."/>
            <person name="Cantor M.N."/>
            <person name="Hua S.X."/>
        </authorList>
    </citation>
    <scope>NUCLEOTIDE SEQUENCE [LARGE SCALE GENOMIC DNA]</scope>
    <source>
        <strain evidence="2 3">Marx 270</strain>
    </source>
</reference>
<proteinExistence type="predicted"/>
<protein>
    <submittedName>
        <fullName evidence="2">Uncharacterized protein</fullName>
    </submittedName>
</protein>
<evidence type="ECO:0000256" key="1">
    <source>
        <dbReference type="SAM" id="MobiDB-lite"/>
    </source>
</evidence>
<sequence length="184" mass="20535">MNPRIPYPQQNQNPSVPRVERGRVSTDVRDENAEQTPRTHRIRPSGSNGGQESGSTNQVARQHENEGWSHQPSRRPILGAVHREGAQEPTAVRPQLVRNSGYDEPRNVPQQVQGPTGVRGEWTTPPSNLGAGGERGEWRHGPSYNPVPPTPQRERPTDAQGLDGWHRDTLRSLPQVRQLQSLGR</sequence>
<feature type="compositionally biased region" description="Polar residues" evidence="1">
    <location>
        <begin position="175"/>
        <end position="184"/>
    </location>
</feature>
<feature type="region of interest" description="Disordered" evidence="1">
    <location>
        <begin position="1"/>
        <end position="184"/>
    </location>
</feature>
<dbReference type="Proteomes" id="UP000054217">
    <property type="component" value="Unassembled WGS sequence"/>
</dbReference>
<dbReference type="AlphaFoldDB" id="A0A0C3NL38"/>
<feature type="compositionally biased region" description="Basic and acidic residues" evidence="1">
    <location>
        <begin position="18"/>
        <end position="32"/>
    </location>
</feature>
<evidence type="ECO:0000313" key="2">
    <source>
        <dbReference type="EMBL" id="KIN96023.1"/>
    </source>
</evidence>
<reference evidence="3" key="2">
    <citation type="submission" date="2015-01" db="EMBL/GenBank/DDBJ databases">
        <title>Evolutionary Origins and Diversification of the Mycorrhizal Mutualists.</title>
        <authorList>
            <consortium name="DOE Joint Genome Institute"/>
            <consortium name="Mycorrhizal Genomics Consortium"/>
            <person name="Kohler A."/>
            <person name="Kuo A."/>
            <person name="Nagy L.G."/>
            <person name="Floudas D."/>
            <person name="Copeland A."/>
            <person name="Barry K.W."/>
            <person name="Cichocki N."/>
            <person name="Veneault-Fourrey C."/>
            <person name="LaButti K."/>
            <person name="Lindquist E.A."/>
            <person name="Lipzen A."/>
            <person name="Lundell T."/>
            <person name="Morin E."/>
            <person name="Murat C."/>
            <person name="Riley R."/>
            <person name="Ohm R."/>
            <person name="Sun H."/>
            <person name="Tunlid A."/>
            <person name="Henrissat B."/>
            <person name="Grigoriev I.V."/>
            <person name="Hibbett D.S."/>
            <person name="Martin F."/>
        </authorList>
    </citation>
    <scope>NUCLEOTIDE SEQUENCE [LARGE SCALE GENOMIC DNA]</scope>
    <source>
        <strain evidence="3">Marx 270</strain>
    </source>
</reference>
<accession>A0A0C3NL38</accession>
<dbReference type="InParanoid" id="A0A0C3NL38"/>